<name>A0ABS4XCE8_9MICC</name>
<dbReference type="Proteomes" id="UP001296993">
    <property type="component" value="Unassembled WGS sequence"/>
</dbReference>
<gene>
    <name evidence="1" type="ORF">JOF47_000870</name>
</gene>
<protein>
    <submittedName>
        <fullName evidence="1">Peptidoglycan hydrolase-like protein with peptidoglycan-binding domain</fullName>
    </submittedName>
</protein>
<dbReference type="RefSeq" id="WP_209996168.1">
    <property type="nucleotide sequence ID" value="NZ_BAAAJY010000015.1"/>
</dbReference>
<proteinExistence type="predicted"/>
<comment type="caution">
    <text evidence="1">The sequence shown here is derived from an EMBL/GenBank/DDBJ whole genome shotgun (WGS) entry which is preliminary data.</text>
</comment>
<organism evidence="1 2">
    <name type="scientific">Paeniglutamicibacter kerguelensis</name>
    <dbReference type="NCBI Taxonomy" id="254788"/>
    <lineage>
        <taxon>Bacteria</taxon>
        <taxon>Bacillati</taxon>
        <taxon>Actinomycetota</taxon>
        <taxon>Actinomycetes</taxon>
        <taxon>Micrococcales</taxon>
        <taxon>Micrococcaceae</taxon>
        <taxon>Paeniglutamicibacter</taxon>
    </lineage>
</organism>
<keyword evidence="2" id="KW-1185">Reference proteome</keyword>
<evidence type="ECO:0000313" key="1">
    <source>
        <dbReference type="EMBL" id="MBP2385359.1"/>
    </source>
</evidence>
<accession>A0ABS4XCE8</accession>
<evidence type="ECO:0000313" key="2">
    <source>
        <dbReference type="Proteomes" id="UP001296993"/>
    </source>
</evidence>
<reference evidence="1 2" key="1">
    <citation type="submission" date="2021-03" db="EMBL/GenBank/DDBJ databases">
        <title>Sequencing the genomes of 1000 actinobacteria strains.</title>
        <authorList>
            <person name="Klenk H.-P."/>
        </authorList>
    </citation>
    <scope>NUCLEOTIDE SEQUENCE [LARGE SCALE GENOMIC DNA]</scope>
    <source>
        <strain evidence="1 2">DSM 15797</strain>
    </source>
</reference>
<sequence>MRREGYKDKSLTTNLQRWLKKLGYYKGTIEADRGKKPVFGTVLVRALQALLVANGFLPSKAYIDGKREAKTIRGEIGWLNHQAQYFKK</sequence>
<dbReference type="EMBL" id="JAGIOF010000001">
    <property type="protein sequence ID" value="MBP2385359.1"/>
    <property type="molecule type" value="Genomic_DNA"/>
</dbReference>